<evidence type="ECO:0000313" key="3">
    <source>
        <dbReference type="Proteomes" id="UP001320715"/>
    </source>
</evidence>
<dbReference type="SUPFAM" id="SSF56601">
    <property type="entry name" value="beta-lactamase/transpeptidase-like"/>
    <property type="match status" value="1"/>
</dbReference>
<keyword evidence="2" id="KW-0378">Hydrolase</keyword>
<dbReference type="Pfam" id="PF00144">
    <property type="entry name" value="Beta-lactamase"/>
    <property type="match status" value="1"/>
</dbReference>
<dbReference type="PROSITE" id="PS00146">
    <property type="entry name" value="BETA_LACTAMASE_A"/>
    <property type="match status" value="1"/>
</dbReference>
<protein>
    <submittedName>
        <fullName evidence="2">Serine hydrolase</fullName>
    </submittedName>
</protein>
<sequence>MMTLRMVLLGSAVGLALGWLAVPAAAGELEDYRSALEEFLAENGLAGGTLFVRGPETEIEVVAGMAETGTRRPVTPDTRFYIASTGKMMVAAAVLAHVEKGDLDLDARVWPLVRDLPGIDALEGIGEVTLRQLLNHTSGLADYLDDSFVGAALLDMKRRWSEAEALAFAYGEPAYGEPGEIFEYSNSNYVLLGHILKNRSADLEAALRESVFVPSGMLATTVGASAEEADLAHGYAGETGDTDISQLSWASVLADGPLVSTARDVAGFLQALMREQRILKADLLEEMLAGTKQDDSYGLGMANGGDDWGDWYGHSGSYDGFEADARYYPDADLVLVYTVNGNSVTDTDLLDLAAGIYFDN</sequence>
<evidence type="ECO:0000313" key="2">
    <source>
        <dbReference type="EMBL" id="MCO6407560.1"/>
    </source>
</evidence>
<keyword evidence="3" id="KW-1185">Reference proteome</keyword>
<name>A0ABT1CMZ9_9HYPH</name>
<dbReference type="InterPro" id="IPR050491">
    <property type="entry name" value="AmpC-like"/>
</dbReference>
<dbReference type="Proteomes" id="UP001320715">
    <property type="component" value="Unassembled WGS sequence"/>
</dbReference>
<reference evidence="2 3" key="1">
    <citation type="submission" date="2020-01" db="EMBL/GenBank/DDBJ databases">
        <title>Genomes of bacteria type strains.</title>
        <authorList>
            <person name="Chen J."/>
            <person name="Zhu S."/>
            <person name="Yang J."/>
        </authorList>
    </citation>
    <scope>NUCLEOTIDE SEQUENCE [LARGE SCALE GENOMIC DNA]</scope>
    <source>
        <strain evidence="2 3">DSM 16655</strain>
    </source>
</reference>
<feature type="domain" description="Beta-lactamase-related" evidence="1">
    <location>
        <begin position="34"/>
        <end position="345"/>
    </location>
</feature>
<evidence type="ECO:0000259" key="1">
    <source>
        <dbReference type="Pfam" id="PF00144"/>
    </source>
</evidence>
<dbReference type="PANTHER" id="PTHR46825:SF9">
    <property type="entry name" value="BETA-LACTAMASE-RELATED DOMAIN-CONTAINING PROTEIN"/>
    <property type="match status" value="1"/>
</dbReference>
<dbReference type="GO" id="GO:0016787">
    <property type="term" value="F:hydrolase activity"/>
    <property type="evidence" value="ECO:0007669"/>
    <property type="project" value="UniProtKB-KW"/>
</dbReference>
<proteinExistence type="predicted"/>
<comment type="caution">
    <text evidence="2">The sequence shown here is derived from an EMBL/GenBank/DDBJ whole genome shotgun (WGS) entry which is preliminary data.</text>
</comment>
<dbReference type="InterPro" id="IPR012338">
    <property type="entry name" value="Beta-lactam/transpept-like"/>
</dbReference>
<accession>A0ABT1CMZ9</accession>
<organism evidence="2 3">
    <name type="scientific">Hoeflea alexandrii</name>
    <dbReference type="NCBI Taxonomy" id="288436"/>
    <lineage>
        <taxon>Bacteria</taxon>
        <taxon>Pseudomonadati</taxon>
        <taxon>Pseudomonadota</taxon>
        <taxon>Alphaproteobacteria</taxon>
        <taxon>Hyphomicrobiales</taxon>
        <taxon>Rhizobiaceae</taxon>
        <taxon>Hoeflea</taxon>
    </lineage>
</organism>
<dbReference type="PANTHER" id="PTHR46825">
    <property type="entry name" value="D-ALANYL-D-ALANINE-CARBOXYPEPTIDASE/ENDOPEPTIDASE AMPH"/>
    <property type="match status" value="1"/>
</dbReference>
<dbReference type="InterPro" id="IPR023650">
    <property type="entry name" value="Beta-lactam_class-A_AS"/>
</dbReference>
<dbReference type="EMBL" id="JAAAML010000001">
    <property type="protein sequence ID" value="MCO6407560.1"/>
    <property type="molecule type" value="Genomic_DNA"/>
</dbReference>
<dbReference type="Gene3D" id="3.40.710.10">
    <property type="entry name" value="DD-peptidase/beta-lactamase superfamily"/>
    <property type="match status" value="1"/>
</dbReference>
<gene>
    <name evidence="2" type="ORF">GTW23_05180</name>
</gene>
<dbReference type="InterPro" id="IPR001466">
    <property type="entry name" value="Beta-lactam-related"/>
</dbReference>
<dbReference type="RefSeq" id="WP_252914880.1">
    <property type="nucleotide sequence ID" value="NZ_JAAAML010000001.1"/>
</dbReference>